<sequence>MHDALGVPQPEVHIGSKIILTSRSLEICREMKTDEEVKVDVLNDEKAWQLFSRSAGKVATLKHIEPLARVVARECSGLPLAISTVGTAMRGKTMIELWKDALNEL</sequence>
<gene>
    <name evidence="1" type="ORF">Patl1_04359</name>
</gene>
<evidence type="ECO:0000313" key="2">
    <source>
        <dbReference type="Proteomes" id="UP001164250"/>
    </source>
</evidence>
<proteinExistence type="predicted"/>
<accession>A0ACC1BSG4</accession>
<dbReference type="EMBL" id="CM047899">
    <property type="protein sequence ID" value="KAJ0101924.1"/>
    <property type="molecule type" value="Genomic_DNA"/>
</dbReference>
<keyword evidence="2" id="KW-1185">Reference proteome</keyword>
<reference evidence="2" key="1">
    <citation type="journal article" date="2023" name="G3 (Bethesda)">
        <title>Genome assembly and association tests identify interacting loci associated with vigor, precocity, and sex in interspecific pistachio rootstocks.</title>
        <authorList>
            <person name="Palmer W."/>
            <person name="Jacygrad E."/>
            <person name="Sagayaradj S."/>
            <person name="Cavanaugh K."/>
            <person name="Han R."/>
            <person name="Bertier L."/>
            <person name="Beede B."/>
            <person name="Kafkas S."/>
            <person name="Golino D."/>
            <person name="Preece J."/>
            <person name="Michelmore R."/>
        </authorList>
    </citation>
    <scope>NUCLEOTIDE SEQUENCE [LARGE SCALE GENOMIC DNA]</scope>
</reference>
<comment type="caution">
    <text evidence="1">The sequence shown here is derived from an EMBL/GenBank/DDBJ whole genome shotgun (WGS) entry which is preliminary data.</text>
</comment>
<dbReference type="Proteomes" id="UP001164250">
    <property type="component" value="Chromosome 3"/>
</dbReference>
<name>A0ACC1BSG4_9ROSI</name>
<organism evidence="1 2">
    <name type="scientific">Pistacia atlantica</name>
    <dbReference type="NCBI Taxonomy" id="434234"/>
    <lineage>
        <taxon>Eukaryota</taxon>
        <taxon>Viridiplantae</taxon>
        <taxon>Streptophyta</taxon>
        <taxon>Embryophyta</taxon>
        <taxon>Tracheophyta</taxon>
        <taxon>Spermatophyta</taxon>
        <taxon>Magnoliopsida</taxon>
        <taxon>eudicotyledons</taxon>
        <taxon>Gunneridae</taxon>
        <taxon>Pentapetalae</taxon>
        <taxon>rosids</taxon>
        <taxon>malvids</taxon>
        <taxon>Sapindales</taxon>
        <taxon>Anacardiaceae</taxon>
        <taxon>Pistacia</taxon>
    </lineage>
</organism>
<protein>
    <submittedName>
        <fullName evidence="1">Uncharacterized protein</fullName>
    </submittedName>
</protein>
<evidence type="ECO:0000313" key="1">
    <source>
        <dbReference type="EMBL" id="KAJ0101924.1"/>
    </source>
</evidence>